<name>A0A2H3BUN6_9AGAR</name>
<reference evidence="3" key="1">
    <citation type="journal article" date="2017" name="Nat. Ecol. Evol.">
        <title>Genome expansion and lineage-specific genetic innovations in the forest pathogenic fungi Armillaria.</title>
        <authorList>
            <person name="Sipos G."/>
            <person name="Prasanna A.N."/>
            <person name="Walter M.C."/>
            <person name="O'Connor E."/>
            <person name="Balint B."/>
            <person name="Krizsan K."/>
            <person name="Kiss B."/>
            <person name="Hess J."/>
            <person name="Varga T."/>
            <person name="Slot J."/>
            <person name="Riley R."/>
            <person name="Boka B."/>
            <person name="Rigling D."/>
            <person name="Barry K."/>
            <person name="Lee J."/>
            <person name="Mihaltcheva S."/>
            <person name="LaButti K."/>
            <person name="Lipzen A."/>
            <person name="Waldron R."/>
            <person name="Moloney N.M."/>
            <person name="Sperisen C."/>
            <person name="Kredics L."/>
            <person name="Vagvoelgyi C."/>
            <person name="Patrignani A."/>
            <person name="Fitzpatrick D."/>
            <person name="Nagy I."/>
            <person name="Doyle S."/>
            <person name="Anderson J.B."/>
            <person name="Grigoriev I.V."/>
            <person name="Gueldener U."/>
            <person name="Muensterkoetter M."/>
            <person name="Nagy L.G."/>
        </authorList>
    </citation>
    <scope>NUCLEOTIDE SEQUENCE [LARGE SCALE GENOMIC DNA]</scope>
    <source>
        <strain evidence="3">28-4</strain>
    </source>
</reference>
<dbReference type="EMBL" id="KZ293428">
    <property type="protein sequence ID" value="PBK69768.1"/>
    <property type="molecule type" value="Genomic_DNA"/>
</dbReference>
<evidence type="ECO:0000313" key="2">
    <source>
        <dbReference type="EMBL" id="PBK69768.1"/>
    </source>
</evidence>
<feature type="compositionally biased region" description="Low complexity" evidence="1">
    <location>
        <begin position="358"/>
        <end position="369"/>
    </location>
</feature>
<feature type="compositionally biased region" description="Low complexity" evidence="1">
    <location>
        <begin position="293"/>
        <end position="302"/>
    </location>
</feature>
<gene>
    <name evidence="2" type="ORF">ARMSODRAFT_956563</name>
</gene>
<sequence>MAQAIESSQQPKRFPTPPSARIFQETENLTRHNAVESIVSDRAMVNGVHPQDNVAKTVNSQEPGPSSPKRARLARPTPQPQPEDLAKLGIKVRDFAYESKLPPIPPFRRKPAQPGLMRSPKRLHRFGEEDIDNEDVFSVGERPKLQRVDTEPVVEEPASKRMLAYSDITRLPPLLLPPSQPPIHDSQESEPYVDIDTPLVTPNGSLNWGAKDTNSIPASQLDTVSQTTVPDLISMTQLALAQLVDLQKDDMDIEPVAVSVPDSPTPAAPRLASPFPTKAPSPPVPPSSPPATPHATVPSSSAETSPRYNLRKRPSPPPHSEPPRTRPRLSSRSTVHSRSSDQKSGSPTKPRPRRKSARSTSRSKQGAHS</sequence>
<feature type="compositionally biased region" description="Polar residues" evidence="1">
    <location>
        <begin position="54"/>
        <end position="64"/>
    </location>
</feature>
<dbReference type="Proteomes" id="UP000218334">
    <property type="component" value="Unassembled WGS sequence"/>
</dbReference>
<feature type="compositionally biased region" description="Low complexity" evidence="1">
    <location>
        <begin position="328"/>
        <end position="337"/>
    </location>
</feature>
<keyword evidence="3" id="KW-1185">Reference proteome</keyword>
<organism evidence="2 3">
    <name type="scientific">Armillaria solidipes</name>
    <dbReference type="NCBI Taxonomy" id="1076256"/>
    <lineage>
        <taxon>Eukaryota</taxon>
        <taxon>Fungi</taxon>
        <taxon>Dikarya</taxon>
        <taxon>Basidiomycota</taxon>
        <taxon>Agaricomycotina</taxon>
        <taxon>Agaricomycetes</taxon>
        <taxon>Agaricomycetidae</taxon>
        <taxon>Agaricales</taxon>
        <taxon>Marasmiineae</taxon>
        <taxon>Physalacriaceae</taxon>
        <taxon>Armillaria</taxon>
    </lineage>
</organism>
<feature type="region of interest" description="Disordered" evidence="1">
    <location>
        <begin position="173"/>
        <end position="198"/>
    </location>
</feature>
<proteinExistence type="predicted"/>
<accession>A0A2H3BUN6</accession>
<protein>
    <submittedName>
        <fullName evidence="2">Uncharacterized protein</fullName>
    </submittedName>
</protein>
<feature type="region of interest" description="Disordered" evidence="1">
    <location>
        <begin position="255"/>
        <end position="369"/>
    </location>
</feature>
<feature type="region of interest" description="Disordered" evidence="1">
    <location>
        <begin position="41"/>
        <end position="84"/>
    </location>
</feature>
<dbReference type="AlphaFoldDB" id="A0A2H3BUN6"/>
<feature type="region of interest" description="Disordered" evidence="1">
    <location>
        <begin position="134"/>
        <end position="159"/>
    </location>
</feature>
<dbReference type="STRING" id="1076256.A0A2H3BUN6"/>
<feature type="compositionally biased region" description="Pro residues" evidence="1">
    <location>
        <begin position="277"/>
        <end position="292"/>
    </location>
</feature>
<evidence type="ECO:0000313" key="3">
    <source>
        <dbReference type="Proteomes" id="UP000218334"/>
    </source>
</evidence>
<evidence type="ECO:0000256" key="1">
    <source>
        <dbReference type="SAM" id="MobiDB-lite"/>
    </source>
</evidence>
<feature type="compositionally biased region" description="Basic and acidic residues" evidence="1">
    <location>
        <begin position="141"/>
        <end position="150"/>
    </location>
</feature>